<dbReference type="RefSeq" id="WP_007547976.1">
    <property type="nucleotide sequence ID" value="NZ_ABZS01000184.1"/>
</dbReference>
<protein>
    <recommendedName>
        <fullName evidence="1">Cytochrome c-type biogenesis protein H Ig-like domain-containing protein</fullName>
    </recommendedName>
</protein>
<dbReference type="AlphaFoldDB" id="C4FLV7"/>
<comment type="caution">
    <text evidence="2">The sequence shown here is derived from an EMBL/GenBank/DDBJ whole genome shotgun (WGS) entry which is preliminary data.</text>
</comment>
<reference evidence="2 3" key="1">
    <citation type="submission" date="2009-04" db="EMBL/GenBank/DDBJ databases">
        <authorList>
            <person name="Reysenbach A.-L."/>
            <person name="Heidelberg J.F."/>
            <person name="Nelson W.C."/>
        </authorList>
    </citation>
    <scope>NUCLEOTIDE SEQUENCE [LARGE SCALE GENOMIC DNA]</scope>
    <source>
        <strain evidence="2 3">SS-5</strain>
    </source>
</reference>
<evidence type="ECO:0000313" key="3">
    <source>
        <dbReference type="Proteomes" id="UP000005540"/>
    </source>
</evidence>
<evidence type="ECO:0000259" key="1">
    <source>
        <dbReference type="Pfam" id="PF23892"/>
    </source>
</evidence>
<name>C4FLV7_9AQUI</name>
<feature type="non-terminal residue" evidence="2">
    <location>
        <position position="1"/>
    </location>
</feature>
<dbReference type="Proteomes" id="UP000005540">
    <property type="component" value="Unassembled WGS sequence"/>
</dbReference>
<sequence length="114" mass="12827">FIDQNKIEGKVIVDDSLKDKCKGTLFLIVRKGVSPQPLAVKKIKFNDKEYKFKLTPADVIIEDLYKEFTGELIVYAKVSKSGNPMESSNSCESEPIVVKSGSKNVVIKINRYLE</sequence>
<gene>
    <name evidence="2" type="ORF">SULYE_1561</name>
</gene>
<evidence type="ECO:0000313" key="2">
    <source>
        <dbReference type="EMBL" id="EEP59940.1"/>
    </source>
</evidence>
<feature type="domain" description="Cytochrome c-type biogenesis protein H Ig-like" evidence="1">
    <location>
        <begin position="7"/>
        <end position="109"/>
    </location>
</feature>
<keyword evidence="3" id="KW-1185">Reference proteome</keyword>
<dbReference type="Pfam" id="PF23892">
    <property type="entry name" value="Ig_CycH"/>
    <property type="match status" value="1"/>
</dbReference>
<dbReference type="EMBL" id="ABZS01000184">
    <property type="protein sequence ID" value="EEP59940.1"/>
    <property type="molecule type" value="Genomic_DNA"/>
</dbReference>
<dbReference type="InterPro" id="IPR056412">
    <property type="entry name" value="Ig_CycH"/>
</dbReference>
<accession>C4FLV7</accession>
<proteinExistence type="predicted"/>
<organism evidence="2 3">
    <name type="scientific">Sulfurihydrogenibium yellowstonense SS-5</name>
    <dbReference type="NCBI Taxonomy" id="432331"/>
    <lineage>
        <taxon>Bacteria</taxon>
        <taxon>Pseudomonadati</taxon>
        <taxon>Aquificota</taxon>
        <taxon>Aquificia</taxon>
        <taxon>Aquificales</taxon>
        <taxon>Hydrogenothermaceae</taxon>
        <taxon>Sulfurihydrogenibium</taxon>
    </lineage>
</organism>